<comment type="caution">
    <text evidence="2">The sequence shown here is derived from an EMBL/GenBank/DDBJ whole genome shotgun (WGS) entry which is preliminary data.</text>
</comment>
<feature type="transmembrane region" description="Helical" evidence="1">
    <location>
        <begin position="83"/>
        <end position="101"/>
    </location>
</feature>
<accession>A0A8J5HNH4</accession>
<reference evidence="2 3" key="1">
    <citation type="submission" date="2020-08" db="EMBL/GenBank/DDBJ databases">
        <title>Plant Genome Project.</title>
        <authorList>
            <person name="Zhang R.-G."/>
        </authorList>
    </citation>
    <scope>NUCLEOTIDE SEQUENCE [LARGE SCALE GENOMIC DNA]</scope>
    <source>
        <tissue evidence="2">Rhizome</tissue>
    </source>
</reference>
<dbReference type="Proteomes" id="UP000734854">
    <property type="component" value="Unassembled WGS sequence"/>
</dbReference>
<evidence type="ECO:0000313" key="2">
    <source>
        <dbReference type="EMBL" id="KAG6529499.1"/>
    </source>
</evidence>
<organism evidence="2 3">
    <name type="scientific">Zingiber officinale</name>
    <name type="common">Ginger</name>
    <name type="synonym">Amomum zingiber</name>
    <dbReference type="NCBI Taxonomy" id="94328"/>
    <lineage>
        <taxon>Eukaryota</taxon>
        <taxon>Viridiplantae</taxon>
        <taxon>Streptophyta</taxon>
        <taxon>Embryophyta</taxon>
        <taxon>Tracheophyta</taxon>
        <taxon>Spermatophyta</taxon>
        <taxon>Magnoliopsida</taxon>
        <taxon>Liliopsida</taxon>
        <taxon>Zingiberales</taxon>
        <taxon>Zingiberaceae</taxon>
        <taxon>Zingiber</taxon>
    </lineage>
</organism>
<sequence length="108" mass="12484">MGASDTLRERVSFLRDSLHESRANTDRMVSILGSFDHRLSALEAAMRPAQVRTFAIRMAHGNIDKTLKSADVILEYFERTREVAHVFFTFFVLEMHFLFSLPTSSFHF</sequence>
<keyword evidence="1" id="KW-1133">Transmembrane helix</keyword>
<dbReference type="EMBL" id="JACMSC010000003">
    <property type="protein sequence ID" value="KAG6529499.1"/>
    <property type="molecule type" value="Genomic_DNA"/>
</dbReference>
<keyword evidence="3" id="KW-1185">Reference proteome</keyword>
<protein>
    <submittedName>
        <fullName evidence="2">Uncharacterized protein</fullName>
    </submittedName>
</protein>
<dbReference type="AlphaFoldDB" id="A0A8J5HNH4"/>
<keyword evidence="1" id="KW-0472">Membrane</keyword>
<evidence type="ECO:0000313" key="3">
    <source>
        <dbReference type="Proteomes" id="UP000734854"/>
    </source>
</evidence>
<evidence type="ECO:0000256" key="1">
    <source>
        <dbReference type="SAM" id="Phobius"/>
    </source>
</evidence>
<keyword evidence="1" id="KW-0812">Transmembrane</keyword>
<proteinExistence type="predicted"/>
<gene>
    <name evidence="2" type="ORF">ZIOFF_011698</name>
</gene>
<name>A0A8J5HNH4_ZINOF</name>